<dbReference type="SUPFAM" id="SSF46992">
    <property type="entry name" value="Ribosomal protein S20"/>
    <property type="match status" value="1"/>
</dbReference>
<comment type="similarity">
    <text evidence="2 8">Belongs to the bacterial ribosomal protein bS20 family.</text>
</comment>
<comment type="caution">
    <text evidence="10">The sequence shown here is derived from an EMBL/GenBank/DDBJ whole genome shotgun (WGS) entry which is preliminary data.</text>
</comment>
<evidence type="ECO:0000313" key="10">
    <source>
        <dbReference type="EMBL" id="NJC25736.1"/>
    </source>
</evidence>
<gene>
    <name evidence="8" type="primary">rpsT</name>
    <name evidence="10" type="ORF">GGR27_001235</name>
</gene>
<evidence type="ECO:0000256" key="5">
    <source>
        <dbReference type="ARBA" id="ARBA00022980"/>
    </source>
</evidence>
<evidence type="ECO:0000256" key="9">
    <source>
        <dbReference type="SAM" id="MobiDB-lite"/>
    </source>
</evidence>
<keyword evidence="5 8" id="KW-0689">Ribosomal protein</keyword>
<evidence type="ECO:0000256" key="3">
    <source>
        <dbReference type="ARBA" id="ARBA00022730"/>
    </source>
</evidence>
<keyword evidence="4 8" id="KW-0694">RNA-binding</keyword>
<evidence type="ECO:0000256" key="7">
    <source>
        <dbReference type="ARBA" id="ARBA00035136"/>
    </source>
</evidence>
<evidence type="ECO:0000256" key="6">
    <source>
        <dbReference type="ARBA" id="ARBA00023274"/>
    </source>
</evidence>
<dbReference type="EMBL" id="JAATJH010000002">
    <property type="protein sequence ID" value="NJC25736.1"/>
    <property type="molecule type" value="Genomic_DNA"/>
</dbReference>
<evidence type="ECO:0000256" key="4">
    <source>
        <dbReference type="ARBA" id="ARBA00022884"/>
    </source>
</evidence>
<dbReference type="PANTHER" id="PTHR33398">
    <property type="entry name" value="30S RIBOSOMAL PROTEIN S20"/>
    <property type="match status" value="1"/>
</dbReference>
<sequence>MANHASSKKRIRQDAKKRLHNRYYKKTARTAISRFRSLEKKDEAENQLPKLFSMIDSLAKRHLFHPNKAANLKSGLSKFAQTLA</sequence>
<keyword evidence="6 8" id="KW-0687">Ribonucleoprotein</keyword>
<comment type="function">
    <text evidence="1 8">Binds directly to 16S ribosomal RNA.</text>
</comment>
<dbReference type="HAMAP" id="MF_00500">
    <property type="entry name" value="Ribosomal_bS20"/>
    <property type="match status" value="1"/>
</dbReference>
<dbReference type="Proteomes" id="UP000770785">
    <property type="component" value="Unassembled WGS sequence"/>
</dbReference>
<reference evidence="10 11" key="1">
    <citation type="submission" date="2020-03" db="EMBL/GenBank/DDBJ databases">
        <title>Genomic Encyclopedia of Type Strains, Phase IV (KMG-IV): sequencing the most valuable type-strain genomes for metagenomic binning, comparative biology and taxonomic classification.</title>
        <authorList>
            <person name="Goeker M."/>
        </authorList>
    </citation>
    <scope>NUCLEOTIDE SEQUENCE [LARGE SCALE GENOMIC DNA]</scope>
    <source>
        <strain evidence="10 11">DSM 105096</strain>
    </source>
</reference>
<dbReference type="Pfam" id="PF01649">
    <property type="entry name" value="Ribosomal_S20p"/>
    <property type="match status" value="1"/>
</dbReference>
<evidence type="ECO:0000313" key="11">
    <source>
        <dbReference type="Proteomes" id="UP000770785"/>
    </source>
</evidence>
<evidence type="ECO:0000256" key="8">
    <source>
        <dbReference type="HAMAP-Rule" id="MF_00500"/>
    </source>
</evidence>
<proteinExistence type="inferred from homology"/>
<dbReference type="Gene3D" id="1.20.58.110">
    <property type="entry name" value="Ribosomal protein S20"/>
    <property type="match status" value="1"/>
</dbReference>
<dbReference type="InterPro" id="IPR036510">
    <property type="entry name" value="Ribosomal_bS20_sf"/>
</dbReference>
<dbReference type="PANTHER" id="PTHR33398:SF1">
    <property type="entry name" value="SMALL RIBOSOMAL SUBUNIT PROTEIN BS20C"/>
    <property type="match status" value="1"/>
</dbReference>
<keyword evidence="3 8" id="KW-0699">rRNA-binding</keyword>
<dbReference type="InterPro" id="IPR002583">
    <property type="entry name" value="Ribosomal_bS20"/>
</dbReference>
<dbReference type="RefSeq" id="WP_168036521.1">
    <property type="nucleotide sequence ID" value="NZ_JAATJH010000002.1"/>
</dbReference>
<organism evidence="10 11">
    <name type="scientific">Neolewinella antarctica</name>
    <dbReference type="NCBI Taxonomy" id="442734"/>
    <lineage>
        <taxon>Bacteria</taxon>
        <taxon>Pseudomonadati</taxon>
        <taxon>Bacteroidota</taxon>
        <taxon>Saprospiria</taxon>
        <taxon>Saprospirales</taxon>
        <taxon>Lewinellaceae</taxon>
        <taxon>Neolewinella</taxon>
    </lineage>
</organism>
<name>A0ABX0X931_9BACT</name>
<feature type="region of interest" description="Disordered" evidence="9">
    <location>
        <begin position="1"/>
        <end position="20"/>
    </location>
</feature>
<dbReference type="NCBIfam" id="TIGR00029">
    <property type="entry name" value="S20"/>
    <property type="match status" value="1"/>
</dbReference>
<dbReference type="GO" id="GO:0005840">
    <property type="term" value="C:ribosome"/>
    <property type="evidence" value="ECO:0007669"/>
    <property type="project" value="UniProtKB-KW"/>
</dbReference>
<evidence type="ECO:0000256" key="2">
    <source>
        <dbReference type="ARBA" id="ARBA00007634"/>
    </source>
</evidence>
<evidence type="ECO:0000256" key="1">
    <source>
        <dbReference type="ARBA" id="ARBA00003134"/>
    </source>
</evidence>
<accession>A0ABX0X931</accession>
<protein>
    <recommendedName>
        <fullName evidence="7 8">Small ribosomal subunit protein bS20</fullName>
    </recommendedName>
</protein>
<keyword evidence="11" id="KW-1185">Reference proteome</keyword>